<dbReference type="InterPro" id="IPR007345">
    <property type="entry name" value="Polysacch_pyruvyl_Trfase"/>
</dbReference>
<protein>
    <submittedName>
        <fullName evidence="2">Polysaccharide pyruvyl transferase family protein</fullName>
    </submittedName>
</protein>
<evidence type="ECO:0000259" key="1">
    <source>
        <dbReference type="Pfam" id="PF04230"/>
    </source>
</evidence>
<gene>
    <name evidence="2" type="ORF">EZ456_06740</name>
</gene>
<dbReference type="Pfam" id="PF04230">
    <property type="entry name" value="PS_pyruv_trans"/>
    <property type="match status" value="1"/>
</dbReference>
<keyword evidence="3" id="KW-1185">Reference proteome</keyword>
<keyword evidence="2" id="KW-0808">Transferase</keyword>
<accession>A0A4R0PZ05</accession>
<organism evidence="2 3">
    <name type="scientific">Pedobacter psychrodurus</name>
    <dbReference type="NCBI Taxonomy" id="2530456"/>
    <lineage>
        <taxon>Bacteria</taxon>
        <taxon>Pseudomonadati</taxon>
        <taxon>Bacteroidota</taxon>
        <taxon>Sphingobacteriia</taxon>
        <taxon>Sphingobacteriales</taxon>
        <taxon>Sphingobacteriaceae</taxon>
        <taxon>Pedobacter</taxon>
    </lineage>
</organism>
<dbReference type="Proteomes" id="UP000293925">
    <property type="component" value="Unassembled WGS sequence"/>
</dbReference>
<dbReference type="EMBL" id="SJSO01000004">
    <property type="protein sequence ID" value="TCD28372.1"/>
    <property type="molecule type" value="Genomic_DNA"/>
</dbReference>
<name>A0A4R0PZ05_9SPHI</name>
<sequence length="430" mass="48963">MNNRRKFIKNTALCLTGTFIATKVNGMSGFFKTLGPKPHIIVRSGWQTENIGDIAHTPALMALIEKYIPSATVTFWPFYDYLPDNEVEMLKKRFPKMKLVRGKLNKDGKSTTVELQQAISTSDLMIHNSGPATIAWADLEIFNKFTGKPFGVYGVTYGLYGTPETNILNKASFVYFRDSVSLEKARVAGVKAPVMDFTPDAVFAIDVTDDQRAIAFLKENNLKDGQFLCCIPKQRHTPVWLHPHKNRPIDPIKNQRNEDMKLHDHQPLIEAIIAVIRKTDLKVLITHEDETEMQIGKDWLLDKLPTDVKKKVVWRNTAWLTDEAVSIYKRSSGFFGSEMHSPIMCIAQGIPAIVVRWQEQSSKGIMWRDIGLGEWLFDFDDEDEVRRFVPTVLKFAKNLKAAKMKAVAAKKFVDNKQKESFLVVKNTLKK</sequence>
<dbReference type="GO" id="GO:0016740">
    <property type="term" value="F:transferase activity"/>
    <property type="evidence" value="ECO:0007669"/>
    <property type="project" value="UniProtKB-KW"/>
</dbReference>
<proteinExistence type="predicted"/>
<evidence type="ECO:0000313" key="3">
    <source>
        <dbReference type="Proteomes" id="UP000293925"/>
    </source>
</evidence>
<feature type="domain" description="Polysaccharide pyruvyl transferase" evidence="1">
    <location>
        <begin position="50"/>
        <end position="358"/>
    </location>
</feature>
<comment type="caution">
    <text evidence="2">The sequence shown here is derived from an EMBL/GenBank/DDBJ whole genome shotgun (WGS) entry which is preliminary data.</text>
</comment>
<dbReference type="AlphaFoldDB" id="A0A4R0PZ05"/>
<dbReference type="OrthoDB" id="1437686at2"/>
<evidence type="ECO:0000313" key="2">
    <source>
        <dbReference type="EMBL" id="TCD28372.1"/>
    </source>
</evidence>
<dbReference type="RefSeq" id="WP_131528540.1">
    <property type="nucleotide sequence ID" value="NZ_SJSO01000004.1"/>
</dbReference>
<reference evidence="2 3" key="1">
    <citation type="submission" date="2019-02" db="EMBL/GenBank/DDBJ databases">
        <title>Pedobacter sp. RP-3-21 sp. nov., isolated from Arctic soil.</title>
        <authorList>
            <person name="Dahal R.H."/>
        </authorList>
    </citation>
    <scope>NUCLEOTIDE SEQUENCE [LARGE SCALE GENOMIC DNA]</scope>
    <source>
        <strain evidence="2 3">RP-3-21</strain>
    </source>
</reference>